<name>A0A1C7MTY8_9FUNG</name>
<dbReference type="InParanoid" id="A0A1C7MTY8"/>
<protein>
    <submittedName>
        <fullName evidence="1">Uncharacterized protein</fullName>
    </submittedName>
</protein>
<accession>A0A1C7MTY8</accession>
<evidence type="ECO:0000313" key="2">
    <source>
        <dbReference type="Proteomes" id="UP000093000"/>
    </source>
</evidence>
<dbReference type="Proteomes" id="UP000093000">
    <property type="component" value="Unassembled WGS sequence"/>
</dbReference>
<comment type="caution">
    <text evidence="1">The sequence shown here is derived from an EMBL/GenBank/DDBJ whole genome shotgun (WGS) entry which is preliminary data.</text>
</comment>
<sequence length="209" mass="23612">RFNWKYFELITSVMSCKILITSYYTSQALRSSIQGHYQESPLAVTCSSMAIVNVEFSVDASEKSQEQPAPKRRRCWALVHSYATESPVDTFNCNQGNCKAVFTGGITSNLLSHFNNVAEEEHGKKNVATKQSFRETLVRLLLTNQLSLNLVNSESFKTLCTGIRNAPNSETVQLPSDTTVVNEIKSMYQQMKPKISELLLQTKKNLFQR</sequence>
<reference evidence="1 2" key="1">
    <citation type="submission" date="2016-03" db="EMBL/GenBank/DDBJ databases">
        <title>Choanephora cucurbitarum.</title>
        <authorList>
            <person name="Min B."/>
            <person name="Park H."/>
            <person name="Park J.-H."/>
            <person name="Shin H.-D."/>
            <person name="Choi I.-G."/>
        </authorList>
    </citation>
    <scope>NUCLEOTIDE SEQUENCE [LARGE SCALE GENOMIC DNA]</scope>
    <source>
        <strain evidence="1 2">KUS-F28377</strain>
    </source>
</reference>
<keyword evidence="2" id="KW-1185">Reference proteome</keyword>
<evidence type="ECO:0000313" key="1">
    <source>
        <dbReference type="EMBL" id="OBZ80227.1"/>
    </source>
</evidence>
<dbReference type="EMBL" id="LUGH01002387">
    <property type="protein sequence ID" value="OBZ80227.1"/>
    <property type="molecule type" value="Genomic_DNA"/>
</dbReference>
<proteinExistence type="predicted"/>
<organism evidence="1 2">
    <name type="scientific">Choanephora cucurbitarum</name>
    <dbReference type="NCBI Taxonomy" id="101091"/>
    <lineage>
        <taxon>Eukaryota</taxon>
        <taxon>Fungi</taxon>
        <taxon>Fungi incertae sedis</taxon>
        <taxon>Mucoromycota</taxon>
        <taxon>Mucoromycotina</taxon>
        <taxon>Mucoromycetes</taxon>
        <taxon>Mucorales</taxon>
        <taxon>Mucorineae</taxon>
        <taxon>Choanephoraceae</taxon>
        <taxon>Choanephoroideae</taxon>
        <taxon>Choanephora</taxon>
    </lineage>
</organism>
<feature type="non-terminal residue" evidence="1">
    <location>
        <position position="1"/>
    </location>
</feature>
<gene>
    <name evidence="1" type="ORF">A0J61_11724</name>
</gene>
<dbReference type="AlphaFoldDB" id="A0A1C7MTY8"/>